<dbReference type="PROSITE" id="PS00198">
    <property type="entry name" value="4FE4S_FER_1"/>
    <property type="match status" value="1"/>
</dbReference>
<evidence type="ECO:0000256" key="2">
    <source>
        <dbReference type="ARBA" id="ARBA00023004"/>
    </source>
</evidence>
<dbReference type="Gene3D" id="3.30.70.20">
    <property type="match status" value="1"/>
</dbReference>
<evidence type="ECO:0000313" key="5">
    <source>
        <dbReference type="EMBL" id="MBI5249513.1"/>
    </source>
</evidence>
<name>A0A9D6V2F6_9BACT</name>
<accession>A0A9D6V2F6</accession>
<dbReference type="PANTHER" id="PTHR42827:SF1">
    <property type="entry name" value="IRON-SULFUR CLUSTER-BINDING PROTEIN"/>
    <property type="match status" value="1"/>
</dbReference>
<evidence type="ECO:0000313" key="6">
    <source>
        <dbReference type="Proteomes" id="UP000807825"/>
    </source>
</evidence>
<dbReference type="InterPro" id="IPR017900">
    <property type="entry name" value="4Fe4S_Fe_S_CS"/>
</dbReference>
<comment type="caution">
    <text evidence="5">The sequence shown here is derived from an EMBL/GenBank/DDBJ whole genome shotgun (WGS) entry which is preliminary data.</text>
</comment>
<feature type="domain" description="4Fe-4S ferredoxin-type" evidence="4">
    <location>
        <begin position="203"/>
        <end position="232"/>
    </location>
</feature>
<dbReference type="SUPFAM" id="SSF54862">
    <property type="entry name" value="4Fe-4S ferredoxins"/>
    <property type="match status" value="1"/>
</dbReference>
<evidence type="ECO:0000256" key="1">
    <source>
        <dbReference type="ARBA" id="ARBA00022723"/>
    </source>
</evidence>
<evidence type="ECO:0000259" key="4">
    <source>
        <dbReference type="PROSITE" id="PS51379"/>
    </source>
</evidence>
<proteinExistence type="predicted"/>
<dbReference type="PROSITE" id="PS51379">
    <property type="entry name" value="4FE4S_FER_2"/>
    <property type="match status" value="1"/>
</dbReference>
<dbReference type="Proteomes" id="UP000807825">
    <property type="component" value="Unassembled WGS sequence"/>
</dbReference>
<reference evidence="5" key="1">
    <citation type="submission" date="2020-07" db="EMBL/GenBank/DDBJ databases">
        <title>Huge and variable diversity of episymbiotic CPR bacteria and DPANN archaea in groundwater ecosystems.</title>
        <authorList>
            <person name="He C.Y."/>
            <person name="Keren R."/>
            <person name="Whittaker M."/>
            <person name="Farag I.F."/>
            <person name="Doudna J."/>
            <person name="Cate J.H.D."/>
            <person name="Banfield J.F."/>
        </authorList>
    </citation>
    <scope>NUCLEOTIDE SEQUENCE</scope>
    <source>
        <strain evidence="5">NC_groundwater_1664_Pr3_B-0.1um_52_9</strain>
    </source>
</reference>
<keyword evidence="1" id="KW-0479">Metal-binding</keyword>
<keyword evidence="2" id="KW-0408">Iron</keyword>
<dbReference type="GO" id="GO:0046872">
    <property type="term" value="F:metal ion binding"/>
    <property type="evidence" value="ECO:0007669"/>
    <property type="project" value="UniProtKB-KW"/>
</dbReference>
<dbReference type="AlphaFoldDB" id="A0A9D6V2F6"/>
<keyword evidence="3" id="KW-0411">Iron-sulfur</keyword>
<sequence length="293" mass="32432">MTWRRFTFPHASACLAKHSLNYRSPRFQFVKFFDRTSLVPVVGTARRLKVDAVELKSLACGYGADFVGIVDLASLRGIRTEPADLLSGYKRAISIGIRLSDGVIDPIVDSPTPLYQQHYLRVNDRLDDIAIRVSQYLQKSGTKALPIPASQLLDMKNWTSYISHKAVAIAAGIGWQGKSLLVVNPECGPRLRLVTVLTDADLEPDKPIKNRCGKCLACAEACPATAIKGENTDSHFKDRDEALYFQRCVDKVVGDFAKRPFIEKPICGVCIRACPWGVKKRKSKPRIGTGKGK</sequence>
<evidence type="ECO:0000256" key="3">
    <source>
        <dbReference type="ARBA" id="ARBA00023014"/>
    </source>
</evidence>
<protein>
    <submittedName>
        <fullName evidence="5">Epoxyqueuosine reductase</fullName>
    </submittedName>
</protein>
<dbReference type="InterPro" id="IPR017896">
    <property type="entry name" value="4Fe4S_Fe-S-bd"/>
</dbReference>
<dbReference type="PANTHER" id="PTHR42827">
    <property type="entry name" value="IRON-SULFUR CLUSTER-BINDING PROTEIN-RELATED"/>
    <property type="match status" value="1"/>
</dbReference>
<dbReference type="GO" id="GO:0051536">
    <property type="term" value="F:iron-sulfur cluster binding"/>
    <property type="evidence" value="ECO:0007669"/>
    <property type="project" value="UniProtKB-KW"/>
</dbReference>
<gene>
    <name evidence="5" type="ORF">HY912_08465</name>
</gene>
<dbReference type="Pfam" id="PF13484">
    <property type="entry name" value="Fer4_16"/>
    <property type="match status" value="1"/>
</dbReference>
<dbReference type="EMBL" id="JACRDE010000229">
    <property type="protein sequence ID" value="MBI5249513.1"/>
    <property type="molecule type" value="Genomic_DNA"/>
</dbReference>
<organism evidence="5 6">
    <name type="scientific">Desulfomonile tiedjei</name>
    <dbReference type="NCBI Taxonomy" id="2358"/>
    <lineage>
        <taxon>Bacteria</taxon>
        <taxon>Pseudomonadati</taxon>
        <taxon>Thermodesulfobacteriota</taxon>
        <taxon>Desulfomonilia</taxon>
        <taxon>Desulfomonilales</taxon>
        <taxon>Desulfomonilaceae</taxon>
        <taxon>Desulfomonile</taxon>
    </lineage>
</organism>